<keyword evidence="3" id="KW-1185">Reference proteome</keyword>
<sequence>MVITFSSTKGGNKSAMSNMLINEPGLDWVFFFLPSQVIPLPRFSLFHTTKQHPTTPRSKKELRFIEVSSNVEIEAPSFNILTQTSSTNKNANPANKSVTPHKKKQSAVKEKEKEAKKIATPQNRKEQKRKGKMMDRT</sequence>
<proteinExistence type="predicted"/>
<evidence type="ECO:0000313" key="3">
    <source>
        <dbReference type="Proteomes" id="UP000824120"/>
    </source>
</evidence>
<dbReference type="Proteomes" id="UP000824120">
    <property type="component" value="Chromosome 9"/>
</dbReference>
<comment type="caution">
    <text evidence="2">The sequence shown here is derived from an EMBL/GenBank/DDBJ whole genome shotgun (WGS) entry which is preliminary data.</text>
</comment>
<protein>
    <submittedName>
        <fullName evidence="2">Uncharacterized protein</fullName>
    </submittedName>
</protein>
<dbReference type="AlphaFoldDB" id="A0A9J5XLJ0"/>
<feature type="region of interest" description="Disordered" evidence="1">
    <location>
        <begin position="81"/>
        <end position="137"/>
    </location>
</feature>
<organism evidence="2 3">
    <name type="scientific">Solanum commersonii</name>
    <name type="common">Commerson's wild potato</name>
    <name type="synonym">Commerson's nightshade</name>
    <dbReference type="NCBI Taxonomy" id="4109"/>
    <lineage>
        <taxon>Eukaryota</taxon>
        <taxon>Viridiplantae</taxon>
        <taxon>Streptophyta</taxon>
        <taxon>Embryophyta</taxon>
        <taxon>Tracheophyta</taxon>
        <taxon>Spermatophyta</taxon>
        <taxon>Magnoliopsida</taxon>
        <taxon>eudicotyledons</taxon>
        <taxon>Gunneridae</taxon>
        <taxon>Pentapetalae</taxon>
        <taxon>asterids</taxon>
        <taxon>lamiids</taxon>
        <taxon>Solanales</taxon>
        <taxon>Solanaceae</taxon>
        <taxon>Solanoideae</taxon>
        <taxon>Solaneae</taxon>
        <taxon>Solanum</taxon>
    </lineage>
</organism>
<reference evidence="2 3" key="1">
    <citation type="submission" date="2020-09" db="EMBL/GenBank/DDBJ databases">
        <title>De no assembly of potato wild relative species, Solanum commersonii.</title>
        <authorList>
            <person name="Cho K."/>
        </authorList>
    </citation>
    <scope>NUCLEOTIDE SEQUENCE [LARGE SCALE GENOMIC DNA]</scope>
    <source>
        <strain evidence="2">LZ3.2</strain>
        <tissue evidence="2">Leaf</tissue>
    </source>
</reference>
<evidence type="ECO:0000256" key="1">
    <source>
        <dbReference type="SAM" id="MobiDB-lite"/>
    </source>
</evidence>
<accession>A0A9J5XLJ0</accession>
<dbReference type="EMBL" id="JACXVP010000009">
    <property type="protein sequence ID" value="KAG5588359.1"/>
    <property type="molecule type" value="Genomic_DNA"/>
</dbReference>
<gene>
    <name evidence="2" type="ORF">H5410_048793</name>
</gene>
<feature type="compositionally biased region" description="Polar residues" evidence="1">
    <location>
        <begin position="81"/>
        <end position="98"/>
    </location>
</feature>
<evidence type="ECO:0000313" key="2">
    <source>
        <dbReference type="EMBL" id="KAG5588359.1"/>
    </source>
</evidence>
<feature type="compositionally biased region" description="Basic and acidic residues" evidence="1">
    <location>
        <begin position="107"/>
        <end position="117"/>
    </location>
</feature>
<name>A0A9J5XLJ0_SOLCO</name>